<protein>
    <recommendedName>
        <fullName evidence="2">GGDEF domain-containing protein</fullName>
    </recommendedName>
</protein>
<evidence type="ECO:0000256" key="1">
    <source>
        <dbReference type="SAM" id="Phobius"/>
    </source>
</evidence>
<dbReference type="EMBL" id="BMQM01000006">
    <property type="protein sequence ID" value="GGR53227.1"/>
    <property type="molecule type" value="Genomic_DNA"/>
</dbReference>
<dbReference type="InterPro" id="IPR029787">
    <property type="entry name" value="Nucleotide_cyclase"/>
</dbReference>
<feature type="transmembrane region" description="Helical" evidence="1">
    <location>
        <begin position="38"/>
        <end position="57"/>
    </location>
</feature>
<evidence type="ECO:0000313" key="3">
    <source>
        <dbReference type="EMBL" id="GGR53227.1"/>
    </source>
</evidence>
<evidence type="ECO:0000313" key="4">
    <source>
        <dbReference type="Proteomes" id="UP000634308"/>
    </source>
</evidence>
<dbReference type="SMART" id="SM00267">
    <property type="entry name" value="GGDEF"/>
    <property type="match status" value="1"/>
</dbReference>
<comment type="caution">
    <text evidence="3">The sequence shown here is derived from an EMBL/GenBank/DDBJ whole genome shotgun (WGS) entry which is preliminary data.</text>
</comment>
<dbReference type="NCBIfam" id="TIGR00254">
    <property type="entry name" value="GGDEF"/>
    <property type="match status" value="1"/>
</dbReference>
<dbReference type="Proteomes" id="UP000634308">
    <property type="component" value="Unassembled WGS sequence"/>
</dbReference>
<keyword evidence="4" id="KW-1185">Reference proteome</keyword>
<dbReference type="Gene3D" id="3.30.70.270">
    <property type="match status" value="1"/>
</dbReference>
<dbReference type="PANTHER" id="PTHR45138">
    <property type="entry name" value="REGULATORY COMPONENTS OF SENSORY TRANSDUCTION SYSTEM"/>
    <property type="match status" value="1"/>
</dbReference>
<dbReference type="InterPro" id="IPR000160">
    <property type="entry name" value="GGDEF_dom"/>
</dbReference>
<dbReference type="InterPro" id="IPR043128">
    <property type="entry name" value="Rev_trsase/Diguanyl_cyclase"/>
</dbReference>
<keyword evidence="1" id="KW-0812">Transmembrane</keyword>
<sequence length="363" mass="39224">MVRDSLDRRTLNRRLLGVVLLALLLKMLYLPMSSFERAALPLLALLMAGAAASTYNVTVPLRTLHLTTLLGAWTYLLGSLWFVLFRVPTELQLATLSGMGPWITVMVASHLWLLGRQDSVPLNVLGLGGVTALLLTYVAGHGGWTSPIVGMVLQTLLASVILLAGQHSAVLRTLGNMRRDLLGGGLPGEHDPLTGLPNRHGIEDVLAREFQRRPEGLSVAVIGVDGLGALQEQYGLGFTERLVAHLSRVTLGVVRDQDVLGRLGPDQLVMVMRTPDARAARAACERLRVRIASRPLEGVNLTVSVGVAFHAEHPDPEALWQEAQDALVSVQSRSQNRVALGVWQEASYEEPQDLGGAQQALPA</sequence>
<organism evidence="3 4">
    <name type="scientific">Deinococcus seoulensis</name>
    <dbReference type="NCBI Taxonomy" id="1837379"/>
    <lineage>
        <taxon>Bacteria</taxon>
        <taxon>Thermotogati</taxon>
        <taxon>Deinococcota</taxon>
        <taxon>Deinococci</taxon>
        <taxon>Deinococcales</taxon>
        <taxon>Deinococcaceae</taxon>
        <taxon>Deinococcus</taxon>
    </lineage>
</organism>
<dbReference type="PROSITE" id="PS50887">
    <property type="entry name" value="GGDEF"/>
    <property type="match status" value="1"/>
</dbReference>
<feature type="transmembrane region" description="Helical" evidence="1">
    <location>
        <begin position="15"/>
        <end position="32"/>
    </location>
</feature>
<feature type="transmembrane region" description="Helical" evidence="1">
    <location>
        <begin position="151"/>
        <end position="171"/>
    </location>
</feature>
<feature type="domain" description="GGDEF" evidence="2">
    <location>
        <begin position="215"/>
        <end position="343"/>
    </location>
</feature>
<dbReference type="PANTHER" id="PTHR45138:SF24">
    <property type="entry name" value="DIGUANYLATE CYCLASE DGCC-RELATED"/>
    <property type="match status" value="1"/>
</dbReference>
<proteinExistence type="predicted"/>
<gene>
    <name evidence="3" type="ORF">GCM10008959_13450</name>
</gene>
<keyword evidence="1" id="KW-1133">Transmembrane helix</keyword>
<feature type="transmembrane region" description="Helical" evidence="1">
    <location>
        <begin position="91"/>
        <end position="113"/>
    </location>
</feature>
<keyword evidence="1" id="KW-0472">Membrane</keyword>
<dbReference type="Pfam" id="PF00990">
    <property type="entry name" value="GGDEF"/>
    <property type="match status" value="1"/>
</dbReference>
<feature type="transmembrane region" description="Helical" evidence="1">
    <location>
        <begin position="120"/>
        <end position="139"/>
    </location>
</feature>
<feature type="transmembrane region" description="Helical" evidence="1">
    <location>
        <begin position="64"/>
        <end position="85"/>
    </location>
</feature>
<accession>A0ABQ2RQS7</accession>
<dbReference type="CDD" id="cd01949">
    <property type="entry name" value="GGDEF"/>
    <property type="match status" value="1"/>
</dbReference>
<dbReference type="InterPro" id="IPR050469">
    <property type="entry name" value="Diguanylate_Cyclase"/>
</dbReference>
<name>A0ABQ2RQS7_9DEIO</name>
<dbReference type="SUPFAM" id="SSF55073">
    <property type="entry name" value="Nucleotide cyclase"/>
    <property type="match status" value="1"/>
</dbReference>
<evidence type="ECO:0000259" key="2">
    <source>
        <dbReference type="PROSITE" id="PS50887"/>
    </source>
</evidence>
<reference evidence="4" key="1">
    <citation type="journal article" date="2019" name="Int. J. Syst. Evol. Microbiol.">
        <title>The Global Catalogue of Microorganisms (GCM) 10K type strain sequencing project: providing services to taxonomists for standard genome sequencing and annotation.</title>
        <authorList>
            <consortium name="The Broad Institute Genomics Platform"/>
            <consortium name="The Broad Institute Genome Sequencing Center for Infectious Disease"/>
            <person name="Wu L."/>
            <person name="Ma J."/>
        </authorList>
    </citation>
    <scope>NUCLEOTIDE SEQUENCE [LARGE SCALE GENOMIC DNA]</scope>
    <source>
        <strain evidence="4">JCM 31404</strain>
    </source>
</reference>